<dbReference type="OrthoDB" id="6079689at2759"/>
<sequence>MFFDCHCHLVNRYFSKEAIETILKRCVNDIHLVCVAENEDDFDELLQLKAQNCNISICLGLHPIQAEINNDLQIHRSICEKDWEKIQFRFADCLHMSRCDGIGEIGLDFSPHIFQANKNVSIEKQKEDQLLVFKKQLELAKKFDLFVNVHSRQAGHYAIEVLEEYEIRRCILHAFDGKFKYALRACANGWFLSIPGNVKRSDKFQKMARELPLENILIESDAPALSAFPGERSSPLDVIDTLNFVAELRKIDKNTLMRQIEANFARLTSKSYS</sequence>
<feature type="binding site" evidence="5">
    <location>
        <position position="6"/>
    </location>
    <ligand>
        <name>a divalent metal cation</name>
        <dbReference type="ChEBI" id="CHEBI:60240"/>
        <label>1</label>
    </ligand>
</feature>
<comment type="similarity">
    <text evidence="1">Belongs to the metallo-dependent hydrolases superfamily. TatD-type hydrolase family.</text>
</comment>
<evidence type="ECO:0000313" key="7">
    <source>
        <dbReference type="Proteomes" id="UP000030755"/>
    </source>
</evidence>
<dbReference type="InterPro" id="IPR001130">
    <property type="entry name" value="TatD-like"/>
</dbReference>
<dbReference type="SUPFAM" id="SSF51556">
    <property type="entry name" value="Metallo-dependent hydrolases"/>
    <property type="match status" value="1"/>
</dbReference>
<dbReference type="CDD" id="cd01310">
    <property type="entry name" value="TatD_DNAse"/>
    <property type="match status" value="1"/>
</dbReference>
<dbReference type="PANTHER" id="PTHR46317:SF1">
    <property type="entry name" value="HYDROLASE, TATD FAMILY"/>
    <property type="match status" value="1"/>
</dbReference>
<gene>
    <name evidence="6" type="ORF">O9G_004912</name>
</gene>
<dbReference type="Gene3D" id="3.20.20.140">
    <property type="entry name" value="Metal-dependent hydrolases"/>
    <property type="match status" value="1"/>
</dbReference>
<keyword evidence="2 5" id="KW-0479">Metal-binding</keyword>
<dbReference type="GO" id="GO:0016788">
    <property type="term" value="F:hydrolase activity, acting on ester bonds"/>
    <property type="evidence" value="ECO:0007669"/>
    <property type="project" value="InterPro"/>
</dbReference>
<dbReference type="PIRSF" id="PIRSF005902">
    <property type="entry name" value="DNase_TatD"/>
    <property type="match status" value="1"/>
</dbReference>
<protein>
    <submittedName>
        <fullName evidence="6">TatD family domain-containing protein</fullName>
    </submittedName>
</protein>
<feature type="binding site" evidence="5">
    <location>
        <position position="150"/>
    </location>
    <ligand>
        <name>a divalent metal cation</name>
        <dbReference type="ChEBI" id="CHEBI:60240"/>
        <label>2</label>
    </ligand>
</feature>
<dbReference type="PANTHER" id="PTHR46317">
    <property type="entry name" value="HYDROLASE OF PHP SUPERFAMILY-RELATED PROTEIN"/>
    <property type="match status" value="1"/>
</dbReference>
<feature type="binding site" evidence="5">
    <location>
        <position position="104"/>
    </location>
    <ligand>
        <name>a divalent metal cation</name>
        <dbReference type="ChEBI" id="CHEBI:60240"/>
        <label>1</label>
    </ligand>
</feature>
<evidence type="ECO:0000256" key="5">
    <source>
        <dbReference type="PIRSR" id="PIRSR005902-1"/>
    </source>
</evidence>
<comment type="function">
    <text evidence="4">Exhibits 3'-exonuclease activities and apurinic/apyrimidinic (AP) endonuclease (in vitro). Show preferential AP endonuclease activity on double-stranded DNA substrates and 3'- exonuclease activity on single-stranded DNA.</text>
</comment>
<dbReference type="EMBL" id="KE561316">
    <property type="protein sequence ID" value="EPZ31060.1"/>
    <property type="molecule type" value="Genomic_DNA"/>
</dbReference>
<evidence type="ECO:0000256" key="3">
    <source>
        <dbReference type="ARBA" id="ARBA00022801"/>
    </source>
</evidence>
<evidence type="ECO:0000256" key="1">
    <source>
        <dbReference type="ARBA" id="ARBA00009275"/>
    </source>
</evidence>
<evidence type="ECO:0000256" key="2">
    <source>
        <dbReference type="ARBA" id="ARBA00022723"/>
    </source>
</evidence>
<feature type="binding site" evidence="5">
    <location>
        <position position="173"/>
    </location>
    <ligand>
        <name>a divalent metal cation</name>
        <dbReference type="ChEBI" id="CHEBI:60240"/>
        <label>2</label>
    </ligand>
</feature>
<evidence type="ECO:0000313" key="6">
    <source>
        <dbReference type="EMBL" id="EPZ31060.1"/>
    </source>
</evidence>
<keyword evidence="3" id="KW-0378">Hydrolase</keyword>
<dbReference type="AlphaFoldDB" id="A0A075AQT4"/>
<organism evidence="6 7">
    <name type="scientific">Rozella allomycis (strain CSF55)</name>
    <dbReference type="NCBI Taxonomy" id="988480"/>
    <lineage>
        <taxon>Eukaryota</taxon>
        <taxon>Fungi</taxon>
        <taxon>Fungi incertae sedis</taxon>
        <taxon>Cryptomycota</taxon>
        <taxon>Cryptomycota incertae sedis</taxon>
        <taxon>Rozella</taxon>
    </lineage>
</organism>
<dbReference type="InterPro" id="IPR032466">
    <property type="entry name" value="Metal_Hydrolase"/>
</dbReference>
<dbReference type="GO" id="GO:0046872">
    <property type="term" value="F:metal ion binding"/>
    <property type="evidence" value="ECO:0007669"/>
    <property type="project" value="UniProtKB-KW"/>
</dbReference>
<proteinExistence type="inferred from homology"/>
<name>A0A075AQT4_ROZAC</name>
<dbReference type="HOGENOM" id="CLU_031506_5_3_1"/>
<keyword evidence="7" id="KW-1185">Reference proteome</keyword>
<dbReference type="Proteomes" id="UP000030755">
    <property type="component" value="Unassembled WGS sequence"/>
</dbReference>
<reference evidence="6 7" key="1">
    <citation type="journal article" date="2013" name="Curr. Biol.">
        <title>Shared signatures of parasitism and phylogenomics unite Cryptomycota and microsporidia.</title>
        <authorList>
            <person name="James T.Y."/>
            <person name="Pelin A."/>
            <person name="Bonen L."/>
            <person name="Ahrendt S."/>
            <person name="Sain D."/>
            <person name="Corradi N."/>
            <person name="Stajich J.E."/>
        </authorList>
    </citation>
    <scope>NUCLEOTIDE SEQUENCE [LARGE SCALE GENOMIC DNA]</scope>
    <source>
        <strain evidence="6 7">CSF55</strain>
    </source>
</reference>
<dbReference type="OMA" id="ITDTHCH"/>
<feature type="binding site" evidence="5">
    <location>
        <position position="221"/>
    </location>
    <ligand>
        <name>a divalent metal cation</name>
        <dbReference type="ChEBI" id="CHEBI:60240"/>
        <label>1</label>
    </ligand>
</feature>
<accession>A0A075AQT4</accession>
<dbReference type="Pfam" id="PF01026">
    <property type="entry name" value="TatD_DNase"/>
    <property type="match status" value="1"/>
</dbReference>
<feature type="binding site" evidence="5">
    <location>
        <position position="8"/>
    </location>
    <ligand>
        <name>a divalent metal cation</name>
        <dbReference type="ChEBI" id="CHEBI:60240"/>
        <label>1</label>
    </ligand>
</feature>
<evidence type="ECO:0000256" key="4">
    <source>
        <dbReference type="ARBA" id="ARBA00093287"/>
    </source>
</evidence>